<dbReference type="GO" id="GO:0046872">
    <property type="term" value="F:metal ion binding"/>
    <property type="evidence" value="ECO:0007669"/>
    <property type="project" value="UniProtKB-KW"/>
</dbReference>
<dbReference type="InterPro" id="IPR029058">
    <property type="entry name" value="AB_hydrolase_fold"/>
</dbReference>
<dbReference type="EMBL" id="VCKW01000231">
    <property type="protein sequence ID" value="TMQ91169.1"/>
    <property type="molecule type" value="Genomic_DNA"/>
</dbReference>
<evidence type="ECO:0000256" key="4">
    <source>
        <dbReference type="ARBA" id="ARBA00022729"/>
    </source>
</evidence>
<sequence length="433" mass="46733">MVRATVLVSVLLASMAVAPGAVPGAAADTGCGERKLRVPGAVRSVAVCLPDLTTAGTVPRGLTDPADWAGLEAPGTVNPSGVPGIQIDGHFPDSSTTNPTHGWNQDSQFVIRLPERWNGGLVVSGPPAVREQYANDRIIGDHVLARGYAFAATDKGNTGPTVYTDGRRPGDAIQEWHLRVAQLTQAAKRVAAQKYGREPRYTYAAGLSAGGYLVRGQLERFPWLYSGGVDWNALFFAPKGPSLLTTLPPALRAYPRYAAGKPGAHEEMLAAGYPAGSEPLWGYHHKNLWDFLQRIVREELDPSYDGAREAGTPFCAEGTGAGCDTDYEYGSRPREVREAVRRVSLTGRIHRPLISVHGTLDALVPISKYGDVYAEMVRKAGRGELHRYYRVPGGTHTDGLSGAFPGLVRPMLPDFLTAFDRLVAWTQRGVRPE</sequence>
<keyword evidence="6" id="KW-0106">Calcium</keyword>
<keyword evidence="7" id="KW-1015">Disulfide bond</keyword>
<name>A0A5C4J4W3_9ACTN</name>
<feature type="signal peptide" evidence="8">
    <location>
        <begin position="1"/>
        <end position="18"/>
    </location>
</feature>
<evidence type="ECO:0000256" key="6">
    <source>
        <dbReference type="ARBA" id="ARBA00022837"/>
    </source>
</evidence>
<accession>A0A5C4J4W3</accession>
<comment type="caution">
    <text evidence="9">The sequence shown here is derived from an EMBL/GenBank/DDBJ whole genome shotgun (WGS) entry which is preliminary data.</text>
</comment>
<keyword evidence="4 8" id="KW-0732">Signal</keyword>
<dbReference type="RefSeq" id="WP_138648969.1">
    <property type="nucleotide sequence ID" value="NZ_VCKW01000231.1"/>
</dbReference>
<evidence type="ECO:0000256" key="3">
    <source>
        <dbReference type="ARBA" id="ARBA00022723"/>
    </source>
</evidence>
<keyword evidence="3" id="KW-0479">Metal-binding</keyword>
<dbReference type="PANTHER" id="PTHR33938">
    <property type="entry name" value="FERULOYL ESTERASE B-RELATED"/>
    <property type="match status" value="1"/>
</dbReference>
<gene>
    <name evidence="9" type="ORF">ETD83_32155</name>
</gene>
<keyword evidence="10" id="KW-1185">Reference proteome</keyword>
<evidence type="ECO:0000256" key="5">
    <source>
        <dbReference type="ARBA" id="ARBA00022801"/>
    </source>
</evidence>
<dbReference type="Gene3D" id="3.40.50.1820">
    <property type="entry name" value="alpha/beta hydrolase"/>
    <property type="match status" value="1"/>
</dbReference>
<protein>
    <submittedName>
        <fullName evidence="9">Tannase/feruloyl esterase family alpha/beta hydrolase</fullName>
    </submittedName>
</protein>
<dbReference type="SUPFAM" id="SSF53474">
    <property type="entry name" value="alpha/beta-Hydrolases"/>
    <property type="match status" value="1"/>
</dbReference>
<evidence type="ECO:0000256" key="2">
    <source>
        <dbReference type="ARBA" id="ARBA00022487"/>
    </source>
</evidence>
<dbReference type="Pfam" id="PF07519">
    <property type="entry name" value="Tannase"/>
    <property type="match status" value="1"/>
</dbReference>
<dbReference type="Proteomes" id="UP000309174">
    <property type="component" value="Unassembled WGS sequence"/>
</dbReference>
<dbReference type="AlphaFoldDB" id="A0A5C4J4W3"/>
<dbReference type="InterPro" id="IPR011118">
    <property type="entry name" value="Tannase/feruloyl_esterase"/>
</dbReference>
<keyword evidence="2" id="KW-0719">Serine esterase</keyword>
<dbReference type="OrthoDB" id="189734at2"/>
<evidence type="ECO:0000256" key="7">
    <source>
        <dbReference type="ARBA" id="ARBA00023157"/>
    </source>
</evidence>
<dbReference type="GO" id="GO:0052689">
    <property type="term" value="F:carboxylic ester hydrolase activity"/>
    <property type="evidence" value="ECO:0007669"/>
    <property type="project" value="UniProtKB-KW"/>
</dbReference>
<reference evidence="9 10" key="1">
    <citation type="submission" date="2019-05" db="EMBL/GenBank/DDBJ databases">
        <title>Draft genome sequence of Actinomadura sp. 14C53.</title>
        <authorList>
            <person name="Saricaoglu S."/>
            <person name="Isik K."/>
        </authorList>
    </citation>
    <scope>NUCLEOTIDE SEQUENCE [LARGE SCALE GENOMIC DNA]</scope>
    <source>
        <strain evidence="9 10">14C53</strain>
    </source>
</reference>
<feature type="chain" id="PRO_5039541011" evidence="8">
    <location>
        <begin position="19"/>
        <end position="433"/>
    </location>
</feature>
<proteinExistence type="inferred from homology"/>
<evidence type="ECO:0000256" key="1">
    <source>
        <dbReference type="ARBA" id="ARBA00006249"/>
    </source>
</evidence>
<comment type="similarity">
    <text evidence="1">Belongs to the tannase family.</text>
</comment>
<dbReference type="PANTHER" id="PTHR33938:SF15">
    <property type="entry name" value="FERULOYL ESTERASE B-RELATED"/>
    <property type="match status" value="1"/>
</dbReference>
<evidence type="ECO:0000256" key="8">
    <source>
        <dbReference type="SAM" id="SignalP"/>
    </source>
</evidence>
<evidence type="ECO:0000313" key="10">
    <source>
        <dbReference type="Proteomes" id="UP000309174"/>
    </source>
</evidence>
<evidence type="ECO:0000313" key="9">
    <source>
        <dbReference type="EMBL" id="TMQ91169.1"/>
    </source>
</evidence>
<organism evidence="9 10">
    <name type="scientific">Actinomadura soli</name>
    <dbReference type="NCBI Taxonomy" id="2508997"/>
    <lineage>
        <taxon>Bacteria</taxon>
        <taxon>Bacillati</taxon>
        <taxon>Actinomycetota</taxon>
        <taxon>Actinomycetes</taxon>
        <taxon>Streptosporangiales</taxon>
        <taxon>Thermomonosporaceae</taxon>
        <taxon>Actinomadura</taxon>
    </lineage>
</organism>
<keyword evidence="5 9" id="KW-0378">Hydrolase</keyword>